<accession>A0A7X5YMA7</accession>
<evidence type="ECO:0000256" key="1">
    <source>
        <dbReference type="ARBA" id="ARBA00005104"/>
    </source>
</evidence>
<comment type="caution">
    <text evidence="5">The sequence shown here is derived from an EMBL/GenBank/DDBJ whole genome shotgun (WGS) entry which is preliminary data.</text>
</comment>
<organism evidence="5 6">
    <name type="scientific">Brevundimonas alba</name>
    <dbReference type="NCBI Taxonomy" id="74314"/>
    <lineage>
        <taxon>Bacteria</taxon>
        <taxon>Pseudomonadati</taxon>
        <taxon>Pseudomonadota</taxon>
        <taxon>Alphaproteobacteria</taxon>
        <taxon>Caulobacterales</taxon>
        <taxon>Caulobacteraceae</taxon>
        <taxon>Brevundimonas</taxon>
    </lineage>
</organism>
<dbReference type="Gene3D" id="3.40.430.10">
    <property type="entry name" value="Dihydrofolate Reductase, subunit A"/>
    <property type="match status" value="1"/>
</dbReference>
<sequence>MRPTVTLKLATSLDGRIATSTGESKWITGEAARLEGHRLRAAHDAILVGVETVLADDPELTARLPGRPVDQPLRIVLDSRLRTPATAKVARGDSLILTVSAPTPIGDARVEQVEALDGRPSPAAALASIRRKGPASVLIEGGGRVAASFLRAGLVDRIEWFRAPILLGGEGMPCVAALALAKLSDAPTFRRLSADPVGDDLWERYDAIR</sequence>
<protein>
    <submittedName>
        <fullName evidence="5">Diaminohydroxyphosphoribosylaminopyrimidine deaminase/5-amino-6-(5-phosphoribosylamino)uracil reductase</fullName>
        <ecNumber evidence="5">1.1.1.193</ecNumber>
        <ecNumber evidence="5">3.5.4.26</ecNumber>
    </submittedName>
</protein>
<dbReference type="UniPathway" id="UPA00275"/>
<dbReference type="Pfam" id="PF01872">
    <property type="entry name" value="RibD_C"/>
    <property type="match status" value="1"/>
</dbReference>
<name>A0A7X5YMA7_9CAUL</name>
<reference evidence="5 6" key="1">
    <citation type="submission" date="2020-03" db="EMBL/GenBank/DDBJ databases">
        <title>Genomic Encyclopedia of Type Strains, Phase IV (KMG-IV): sequencing the most valuable type-strain genomes for metagenomic binning, comparative biology and taxonomic classification.</title>
        <authorList>
            <person name="Goeker M."/>
        </authorList>
    </citation>
    <scope>NUCLEOTIDE SEQUENCE [LARGE SCALE GENOMIC DNA]</scope>
    <source>
        <strain evidence="5 6">DSM 4736</strain>
    </source>
</reference>
<dbReference type="EC" id="1.1.1.193" evidence="5"/>
<dbReference type="GO" id="GO:0050661">
    <property type="term" value="F:NADP binding"/>
    <property type="evidence" value="ECO:0007669"/>
    <property type="project" value="InterPro"/>
</dbReference>
<dbReference type="PANTHER" id="PTHR38011">
    <property type="entry name" value="DIHYDROFOLATE REDUCTASE FAMILY PROTEIN (AFU_ORTHOLOGUE AFUA_8G06820)"/>
    <property type="match status" value="1"/>
</dbReference>
<feature type="domain" description="Bacterial bifunctional deaminase-reductase C-terminal" evidence="4">
    <location>
        <begin position="3"/>
        <end position="175"/>
    </location>
</feature>
<dbReference type="Proteomes" id="UP000587415">
    <property type="component" value="Unassembled WGS sequence"/>
</dbReference>
<dbReference type="PANTHER" id="PTHR38011:SF7">
    <property type="entry name" value="2,5-DIAMINO-6-RIBOSYLAMINO-4(3H)-PYRIMIDINONE 5'-PHOSPHATE REDUCTASE"/>
    <property type="match status" value="1"/>
</dbReference>
<evidence type="ECO:0000313" key="6">
    <source>
        <dbReference type="Proteomes" id="UP000587415"/>
    </source>
</evidence>
<gene>
    <name evidence="5" type="ORF">GGQ87_002594</name>
</gene>
<dbReference type="InterPro" id="IPR011549">
    <property type="entry name" value="RibD_C"/>
</dbReference>
<dbReference type="InterPro" id="IPR050765">
    <property type="entry name" value="Riboflavin_Biosynth_HTPR"/>
</dbReference>
<evidence type="ECO:0000313" key="5">
    <source>
        <dbReference type="EMBL" id="NJC42299.1"/>
    </source>
</evidence>
<evidence type="ECO:0000256" key="2">
    <source>
        <dbReference type="ARBA" id="ARBA00022857"/>
    </source>
</evidence>
<dbReference type="NCBIfam" id="TIGR00227">
    <property type="entry name" value="ribD_Cterm"/>
    <property type="match status" value="1"/>
</dbReference>
<dbReference type="InterPro" id="IPR002734">
    <property type="entry name" value="RibDG_C"/>
</dbReference>
<keyword evidence="2" id="KW-0521">NADP</keyword>
<dbReference type="GO" id="GO:0009231">
    <property type="term" value="P:riboflavin biosynthetic process"/>
    <property type="evidence" value="ECO:0007669"/>
    <property type="project" value="UniProtKB-UniPathway"/>
</dbReference>
<evidence type="ECO:0000256" key="3">
    <source>
        <dbReference type="ARBA" id="ARBA00023002"/>
    </source>
</evidence>
<keyword evidence="3 5" id="KW-0560">Oxidoreductase</keyword>
<dbReference type="InterPro" id="IPR024072">
    <property type="entry name" value="DHFR-like_dom_sf"/>
</dbReference>
<dbReference type="EC" id="3.5.4.26" evidence="5"/>
<dbReference type="GO" id="GO:0008703">
    <property type="term" value="F:5-amino-6-(5-phosphoribosylamino)uracil reductase activity"/>
    <property type="evidence" value="ECO:0007669"/>
    <property type="project" value="UniProtKB-EC"/>
</dbReference>
<proteinExistence type="predicted"/>
<evidence type="ECO:0000259" key="4">
    <source>
        <dbReference type="Pfam" id="PF01872"/>
    </source>
</evidence>
<dbReference type="GO" id="GO:0008835">
    <property type="term" value="F:diaminohydroxyphosphoribosylaminopyrimidine deaminase activity"/>
    <property type="evidence" value="ECO:0007669"/>
    <property type="project" value="UniProtKB-EC"/>
</dbReference>
<dbReference type="SUPFAM" id="SSF53597">
    <property type="entry name" value="Dihydrofolate reductase-like"/>
    <property type="match status" value="1"/>
</dbReference>
<dbReference type="AlphaFoldDB" id="A0A7X5YMA7"/>
<comment type="pathway">
    <text evidence="1">Cofactor biosynthesis; riboflavin biosynthesis.</text>
</comment>
<dbReference type="EMBL" id="JAATJM010000002">
    <property type="protein sequence ID" value="NJC42299.1"/>
    <property type="molecule type" value="Genomic_DNA"/>
</dbReference>
<keyword evidence="5" id="KW-0378">Hydrolase</keyword>
<dbReference type="RefSeq" id="WP_168048407.1">
    <property type="nucleotide sequence ID" value="NZ_JAATJM010000002.1"/>
</dbReference>
<keyword evidence="6" id="KW-1185">Reference proteome</keyword>